<dbReference type="GO" id="GO:0005524">
    <property type="term" value="F:ATP binding"/>
    <property type="evidence" value="ECO:0007669"/>
    <property type="project" value="UniProtKB-UniRule"/>
</dbReference>
<dbReference type="SUPFAM" id="SSF52540">
    <property type="entry name" value="P-loop containing nucleoside triphosphate hydrolases"/>
    <property type="match status" value="1"/>
</dbReference>
<keyword evidence="10" id="KW-0413">Isomerase</keyword>
<keyword evidence="4 14" id="KW-0378">Hydrolase</keyword>
<keyword evidence="3" id="KW-0227">DNA damage</keyword>
<evidence type="ECO:0000256" key="14">
    <source>
        <dbReference type="PROSITE-ProRule" id="PRU00560"/>
    </source>
</evidence>
<dbReference type="GO" id="GO:0000725">
    <property type="term" value="P:recombinational repair"/>
    <property type="evidence" value="ECO:0007669"/>
    <property type="project" value="TreeGrafter"/>
</dbReference>
<dbReference type="Pfam" id="PF13361">
    <property type="entry name" value="UvrD_C"/>
    <property type="match status" value="1"/>
</dbReference>
<dbReference type="PROSITE" id="PS51198">
    <property type="entry name" value="UVRD_HELICASE_ATP_BIND"/>
    <property type="match status" value="1"/>
</dbReference>
<name>A0A087VTA8_9BIFI</name>
<organism evidence="18 19">
    <name type="scientific">Bifidobacterium [indicum] DSM 20214 = LMG 11587</name>
    <dbReference type="NCBI Taxonomy" id="1341694"/>
    <lineage>
        <taxon>Bacteria</taxon>
        <taxon>Bacillati</taxon>
        <taxon>Actinomycetota</taxon>
        <taxon>Actinomycetes</taxon>
        <taxon>Bifidobacteriales</taxon>
        <taxon>Bifidobacteriaceae</taxon>
        <taxon>Bifidobacterium</taxon>
    </lineage>
</organism>
<gene>
    <name evidence="18" type="ORF">BINDI_0294</name>
</gene>
<evidence type="ECO:0000256" key="15">
    <source>
        <dbReference type="SAM" id="MobiDB-lite"/>
    </source>
</evidence>
<feature type="binding site" evidence="14">
    <location>
        <begin position="23"/>
        <end position="30"/>
    </location>
    <ligand>
        <name>ATP</name>
        <dbReference type="ChEBI" id="CHEBI:30616"/>
    </ligand>
</feature>
<dbReference type="InterPro" id="IPR000212">
    <property type="entry name" value="DNA_helicase_UvrD/REP"/>
</dbReference>
<keyword evidence="8" id="KW-0238">DNA-binding</keyword>
<evidence type="ECO:0000256" key="1">
    <source>
        <dbReference type="ARBA" id="ARBA00022722"/>
    </source>
</evidence>
<keyword evidence="1" id="KW-0540">Nuclease</keyword>
<evidence type="ECO:0000256" key="5">
    <source>
        <dbReference type="ARBA" id="ARBA00022806"/>
    </source>
</evidence>
<comment type="catalytic activity">
    <reaction evidence="11">
        <text>Couples ATP hydrolysis with the unwinding of duplex DNA by translocating in the 3'-5' direction.</text>
        <dbReference type="EC" id="5.6.2.4"/>
    </reaction>
</comment>
<dbReference type="InterPro" id="IPR011604">
    <property type="entry name" value="PDDEXK-like_dom_sf"/>
</dbReference>
<dbReference type="Proteomes" id="UP000028569">
    <property type="component" value="Chromosome"/>
</dbReference>
<accession>A0A087VTA8</accession>
<reference evidence="18 19" key="1">
    <citation type="journal article" date="2014" name="Appl. Environ. Microbiol.">
        <title>Genomic encyclopedia of type strains of the genus Bifidobacterium.</title>
        <authorList>
            <person name="Milani C."/>
            <person name="Lugli G.A."/>
            <person name="Duranti S."/>
            <person name="Turroni F."/>
            <person name="Bottacini F."/>
            <person name="Mangifesta M."/>
            <person name="Sanchez B."/>
            <person name="Viappiani A."/>
            <person name="Mancabelli L."/>
            <person name="Taminiau B."/>
            <person name="Delcenserie V."/>
            <person name="Barrangou R."/>
            <person name="Margolles A."/>
            <person name="van Sinderen D."/>
            <person name="Ventura M."/>
        </authorList>
    </citation>
    <scope>NUCLEOTIDE SEQUENCE [LARGE SCALE GENOMIC DNA]</scope>
    <source>
        <strain evidence="18 19">LMG 11587</strain>
    </source>
</reference>
<keyword evidence="6" id="KW-0269">Exonuclease</keyword>
<dbReference type="Pfam" id="PF00580">
    <property type="entry name" value="UvrD-helicase"/>
    <property type="match status" value="2"/>
</dbReference>
<keyword evidence="2 14" id="KW-0547">Nucleotide-binding</keyword>
<dbReference type="GO" id="GO:0016887">
    <property type="term" value="F:ATP hydrolysis activity"/>
    <property type="evidence" value="ECO:0007669"/>
    <property type="project" value="RHEA"/>
</dbReference>
<dbReference type="PROSITE" id="PS51217">
    <property type="entry name" value="UVRD_HELICASE_CTER"/>
    <property type="match status" value="1"/>
</dbReference>
<dbReference type="InterPro" id="IPR027417">
    <property type="entry name" value="P-loop_NTPase"/>
</dbReference>
<dbReference type="InterPro" id="IPR038726">
    <property type="entry name" value="PDDEXK_AddAB-type"/>
</dbReference>
<evidence type="ECO:0000256" key="10">
    <source>
        <dbReference type="ARBA" id="ARBA00023235"/>
    </source>
</evidence>
<evidence type="ECO:0000259" key="16">
    <source>
        <dbReference type="PROSITE" id="PS51198"/>
    </source>
</evidence>
<evidence type="ECO:0000256" key="12">
    <source>
        <dbReference type="ARBA" id="ARBA00034808"/>
    </source>
</evidence>
<comment type="catalytic activity">
    <reaction evidence="13">
        <text>ATP + H2O = ADP + phosphate + H(+)</text>
        <dbReference type="Rhea" id="RHEA:13065"/>
        <dbReference type="ChEBI" id="CHEBI:15377"/>
        <dbReference type="ChEBI" id="CHEBI:15378"/>
        <dbReference type="ChEBI" id="CHEBI:30616"/>
        <dbReference type="ChEBI" id="CHEBI:43474"/>
        <dbReference type="ChEBI" id="CHEBI:456216"/>
        <dbReference type="EC" id="5.6.2.4"/>
    </reaction>
</comment>
<proteinExistence type="predicted"/>
<dbReference type="GO" id="GO:0033202">
    <property type="term" value="C:DNA helicase complex"/>
    <property type="evidence" value="ECO:0007669"/>
    <property type="project" value="TreeGrafter"/>
</dbReference>
<dbReference type="PANTHER" id="PTHR11070">
    <property type="entry name" value="UVRD / RECB / PCRA DNA HELICASE FAMILY MEMBER"/>
    <property type="match status" value="1"/>
</dbReference>
<evidence type="ECO:0000313" key="18">
    <source>
        <dbReference type="EMBL" id="AIC91579.1"/>
    </source>
</evidence>
<evidence type="ECO:0000256" key="11">
    <source>
        <dbReference type="ARBA" id="ARBA00034617"/>
    </source>
</evidence>
<keyword evidence="19" id="KW-1185">Reference proteome</keyword>
<evidence type="ECO:0000313" key="19">
    <source>
        <dbReference type="Proteomes" id="UP000028569"/>
    </source>
</evidence>
<dbReference type="Gene3D" id="1.10.486.10">
    <property type="entry name" value="PCRA, domain 4"/>
    <property type="match status" value="2"/>
</dbReference>
<evidence type="ECO:0000256" key="9">
    <source>
        <dbReference type="ARBA" id="ARBA00023204"/>
    </source>
</evidence>
<protein>
    <recommendedName>
        <fullName evidence="12">DNA 3'-5' helicase</fullName>
        <ecNumber evidence="12">5.6.2.4</ecNumber>
    </recommendedName>
</protein>
<keyword evidence="9" id="KW-0234">DNA repair</keyword>
<dbReference type="EMBL" id="CP006018">
    <property type="protein sequence ID" value="AIC91579.1"/>
    <property type="molecule type" value="Genomic_DNA"/>
</dbReference>
<feature type="domain" description="UvrD-like helicase C-terminal" evidence="17">
    <location>
        <begin position="451"/>
        <end position="804"/>
    </location>
</feature>
<evidence type="ECO:0000256" key="6">
    <source>
        <dbReference type="ARBA" id="ARBA00022839"/>
    </source>
</evidence>
<feature type="region of interest" description="Disordered" evidence="15">
    <location>
        <begin position="246"/>
        <end position="266"/>
    </location>
</feature>
<dbReference type="HOGENOM" id="CLU_003630_0_0_11"/>
<keyword evidence="7 14" id="KW-0067">ATP-binding</keyword>
<dbReference type="InterPro" id="IPR014016">
    <property type="entry name" value="UvrD-like_ATP-bd"/>
</dbReference>
<dbReference type="EC" id="5.6.2.4" evidence="12"/>
<evidence type="ECO:0000256" key="3">
    <source>
        <dbReference type="ARBA" id="ARBA00022763"/>
    </source>
</evidence>
<dbReference type="GO" id="GO:0005829">
    <property type="term" value="C:cytosol"/>
    <property type="evidence" value="ECO:0007669"/>
    <property type="project" value="TreeGrafter"/>
</dbReference>
<dbReference type="GO" id="GO:0004527">
    <property type="term" value="F:exonuclease activity"/>
    <property type="evidence" value="ECO:0007669"/>
    <property type="project" value="UniProtKB-KW"/>
</dbReference>
<feature type="domain" description="UvrD-like helicase ATP-binding" evidence="16">
    <location>
        <begin position="2"/>
        <end position="450"/>
    </location>
</feature>
<feature type="region of interest" description="Disordered" evidence="15">
    <location>
        <begin position="994"/>
        <end position="1020"/>
    </location>
</feature>
<dbReference type="KEGG" id="bii:BINDI_0294"/>
<evidence type="ECO:0000256" key="2">
    <source>
        <dbReference type="ARBA" id="ARBA00022741"/>
    </source>
</evidence>
<evidence type="ECO:0000256" key="8">
    <source>
        <dbReference type="ARBA" id="ARBA00023125"/>
    </source>
</evidence>
<dbReference type="InterPro" id="IPR014017">
    <property type="entry name" value="DNA_helicase_UvrD-like_C"/>
</dbReference>
<keyword evidence="5 14" id="KW-0347">Helicase</keyword>
<dbReference type="PANTHER" id="PTHR11070:SF55">
    <property type="entry name" value="DNA 3'-5' HELICASE"/>
    <property type="match status" value="1"/>
</dbReference>
<dbReference type="GO" id="GO:0043138">
    <property type="term" value="F:3'-5' DNA helicase activity"/>
    <property type="evidence" value="ECO:0007669"/>
    <property type="project" value="UniProtKB-EC"/>
</dbReference>
<evidence type="ECO:0000256" key="7">
    <source>
        <dbReference type="ARBA" id="ARBA00022840"/>
    </source>
</evidence>
<evidence type="ECO:0000256" key="13">
    <source>
        <dbReference type="ARBA" id="ARBA00048988"/>
    </source>
</evidence>
<dbReference type="RefSeq" id="WP_034260894.1">
    <property type="nucleotide sequence ID" value="NZ_CP006018.1"/>
</dbReference>
<dbReference type="Gene3D" id="3.90.320.10">
    <property type="match status" value="1"/>
</dbReference>
<dbReference type="GO" id="GO:0003677">
    <property type="term" value="F:DNA binding"/>
    <property type="evidence" value="ECO:0007669"/>
    <property type="project" value="UniProtKB-KW"/>
</dbReference>
<evidence type="ECO:0000259" key="17">
    <source>
        <dbReference type="PROSITE" id="PS51217"/>
    </source>
</evidence>
<evidence type="ECO:0000256" key="4">
    <source>
        <dbReference type="ARBA" id="ARBA00022801"/>
    </source>
</evidence>
<dbReference type="Pfam" id="PF12705">
    <property type="entry name" value="PDDEXK_1"/>
    <property type="match status" value="1"/>
</dbReference>
<dbReference type="Gene3D" id="3.40.50.300">
    <property type="entry name" value="P-loop containing nucleotide triphosphate hydrolases"/>
    <property type="match status" value="5"/>
</dbReference>
<sequence>MKQTAEQSAIVDAGVEDDLLVVAGAGSGKTMTMTQRIIALNRHGVPSEQILGLTFTRKAASELLSRVSAAVIRNRPGSDQGQVDPERNFLKPSVFTYDAFFQSIVRQYGLLVGMDQDTQPLSAPGAFQLAAGVVAEHIDLVFPDRGEVMDQVEGGLDVDDPLSGFSAATLGGPAQAARLARARELGQDDVGSGTFETTVNQVLGITHALTSSMISRDCPDFDQALARVREWDQAFIDRTVALIDGRPIPDAEPTEASLKRPRRAKKDSDEDYELKLRKMRKNRLDFRLYQANRLLRTVRTREKLLTLADYYQQAKRQANMAEFGDFTVAAFQLVDRFPAIGAHYRRRFTHVFLDEYQDTSTTQALLLAAIFHPNDKEGASRSAVTAVGDPFQSIYAWRGASPGAFRTFQSQFGMLADRPSVQDGQVGGITTFGRSEDKEPLTLSRTFRNSRMVLKAANLLTVPLRQDTGRFSSARMNEVDVARLEAREGADEGTVGLLGYSTIGQEIDAVVRFALHARSRYGGHGEDEPGEDPDAPHVAVLFRSKSRMPQYRTALEAAGLTCQVVGYSALFDRPEIMDVLALLRVICDHTDSDSLMRLLASARFNMNPADLRALASLAETINADSQYRALLQAGMVPETDDGKVRRELVREHRNQVPNSLFLIDLLLRDDLDDLLRTSRLSPRGRTLVNRAAEVIRTVQSQSSASVRQVVIAAIQALDLDIDLVLAQAMEHPDQPLQPSRANAGVEALLEQVDTYISELPAGLGPSLRGFVAWVDAMVQSPDLPDEGAGGHADVTLMTVHQAKGLEWDAVAVVGLSAGSFPSKQGDHLKIETLSTEDSPVGVPYRNTANTWLEDPQAVPVPVRADAMILPRFPHDARPGSEPGDDLGGLSLADLEDEAIGEIRHTGVDDAGDDYDFLSARGYLPQKEEYGNRYHNDERRLAYVAVTRARHDLLLTFSTKATDTNPALNTPQADPEKGASNFWRELVRGLEGEDGAVRLDSIDGGQDGDDGEPLPPTPPVGLLVGQDAQAFRQALVQDALDQVGQLAARQDESDRVLWPITMGTKVSQALQRSAEWVGFDEDPSGTPHAKGSLYADAVRVLQVGTGRLGVAGDRLVTDLEALRRTGRRIIGHGAQSVTSIQARSGGMEAVREREYWEGLVRPVPRVASPLAQAGTLFHEWAQRYIMPDFEPSSGLLDVTDQTVDDSLVESQTPSGSAVPLGPEAMAERRRMLADLDKEEAGRKQGGSDRTARNLRIWERRLAESEWGQRTPAWVERPIVAVLDGTIVKGKLDAVFRGGLDRDDGSKLYTIVDWKTGARPTTEEDISEKLAQLDMYRILLSRLEGIDLSTIDACLYYVSEAQPSRRLIRARPRSQEEILQGLRRGAPQESDND</sequence>